<dbReference type="GO" id="GO:0005886">
    <property type="term" value="C:plasma membrane"/>
    <property type="evidence" value="ECO:0007669"/>
    <property type="project" value="UniProtKB-SubCell"/>
</dbReference>
<protein>
    <submittedName>
        <fullName evidence="8">DMT family transporter</fullName>
    </submittedName>
</protein>
<keyword evidence="2" id="KW-1003">Cell membrane</keyword>
<evidence type="ECO:0000256" key="1">
    <source>
        <dbReference type="ARBA" id="ARBA00004651"/>
    </source>
</evidence>
<evidence type="ECO:0000256" key="5">
    <source>
        <dbReference type="ARBA" id="ARBA00023136"/>
    </source>
</evidence>
<dbReference type="AlphaFoldDB" id="A0A5C1A432"/>
<comment type="subcellular location">
    <subcellularLocation>
        <location evidence="1">Cell membrane</location>
        <topology evidence="1">Multi-pass membrane protein</topology>
    </subcellularLocation>
</comment>
<dbReference type="OrthoDB" id="5295396at2"/>
<evidence type="ECO:0000256" key="6">
    <source>
        <dbReference type="SAM" id="Phobius"/>
    </source>
</evidence>
<dbReference type="KEGG" id="kuy:FY550_16195"/>
<reference evidence="8 9" key="1">
    <citation type="submission" date="2019-08" db="EMBL/GenBank/DDBJ databases">
        <title>Complete genome sequence of Kushneria sp. YCWA18, a halophilic phosphate-solubilizing bacterium isolated from Daqiao saltern in China.</title>
        <authorList>
            <person name="Du G.-X."/>
            <person name="Qu L.-Y."/>
        </authorList>
    </citation>
    <scope>NUCLEOTIDE SEQUENCE [LARGE SCALE GENOMIC DNA]</scope>
    <source>
        <strain evidence="8 9">YCWA18</strain>
    </source>
</reference>
<proteinExistence type="predicted"/>
<name>A0A5C1A432_9GAMM</name>
<evidence type="ECO:0000256" key="3">
    <source>
        <dbReference type="ARBA" id="ARBA00022692"/>
    </source>
</evidence>
<feature type="transmembrane region" description="Helical" evidence="6">
    <location>
        <begin position="146"/>
        <end position="165"/>
    </location>
</feature>
<keyword evidence="5 6" id="KW-0472">Membrane</keyword>
<feature type="transmembrane region" description="Helical" evidence="6">
    <location>
        <begin position="267"/>
        <end position="286"/>
    </location>
</feature>
<dbReference type="InterPro" id="IPR051258">
    <property type="entry name" value="Diverse_Substrate_Transporter"/>
</dbReference>
<dbReference type="PANTHER" id="PTHR42920">
    <property type="entry name" value="OS03G0707200 PROTEIN-RELATED"/>
    <property type="match status" value="1"/>
</dbReference>
<evidence type="ECO:0000313" key="8">
    <source>
        <dbReference type="EMBL" id="QEL12918.1"/>
    </source>
</evidence>
<feature type="transmembrane region" description="Helical" evidence="6">
    <location>
        <begin position="90"/>
        <end position="109"/>
    </location>
</feature>
<feature type="transmembrane region" description="Helical" evidence="6">
    <location>
        <begin position="116"/>
        <end position="134"/>
    </location>
</feature>
<dbReference type="PANTHER" id="PTHR42920:SF5">
    <property type="entry name" value="EAMA DOMAIN-CONTAINING PROTEIN"/>
    <property type="match status" value="1"/>
</dbReference>
<dbReference type="SUPFAM" id="SSF103481">
    <property type="entry name" value="Multidrug resistance efflux transporter EmrE"/>
    <property type="match status" value="2"/>
</dbReference>
<feature type="domain" description="EamA" evidence="7">
    <location>
        <begin position="146"/>
        <end position="279"/>
    </location>
</feature>
<evidence type="ECO:0000256" key="2">
    <source>
        <dbReference type="ARBA" id="ARBA00022475"/>
    </source>
</evidence>
<keyword evidence="9" id="KW-1185">Reference proteome</keyword>
<gene>
    <name evidence="8" type="ORF">FY550_16195</name>
</gene>
<keyword evidence="4 6" id="KW-1133">Transmembrane helix</keyword>
<sequence>MLAIWVALLVPALWGIYWLPLRYLESHVSAGAWTNVMVLVIGCLVMLPMAWLKRHAPGHASRIGLYSTLLGGVAFTLYSVGLLYGNVATVIVLFYMTPVWSILIARWGLGTPVSRWRYAAILLGLTGVFLVLNSGDTSGLPLPQSIGDWLGLLSGLLWSIGSTGMNRHARLHPAVSNLLFCLGALAAAILLSLMLGTPSEQPKGAPDFGAIVSAVLAIGILWWALSLTAFMWSVTRLDPARLGIFMMTEVIVGAISSALLADEPYTPLMALGTGLVITAGFCEALSTRTGRSVSVG</sequence>
<feature type="transmembrane region" description="Helical" evidence="6">
    <location>
        <begin position="208"/>
        <end position="230"/>
    </location>
</feature>
<feature type="transmembrane region" description="Helical" evidence="6">
    <location>
        <begin position="63"/>
        <end position="84"/>
    </location>
</feature>
<feature type="transmembrane region" description="Helical" evidence="6">
    <location>
        <begin position="177"/>
        <end position="196"/>
    </location>
</feature>
<organism evidence="8 9">
    <name type="scientific">Kushneria phosphatilytica</name>
    <dbReference type="NCBI Taxonomy" id="657387"/>
    <lineage>
        <taxon>Bacteria</taxon>
        <taxon>Pseudomonadati</taxon>
        <taxon>Pseudomonadota</taxon>
        <taxon>Gammaproteobacteria</taxon>
        <taxon>Oceanospirillales</taxon>
        <taxon>Halomonadaceae</taxon>
        <taxon>Kushneria</taxon>
    </lineage>
</organism>
<feature type="domain" description="EamA" evidence="7">
    <location>
        <begin position="2"/>
        <end position="132"/>
    </location>
</feature>
<dbReference type="InterPro" id="IPR037185">
    <property type="entry name" value="EmrE-like"/>
</dbReference>
<dbReference type="InterPro" id="IPR000620">
    <property type="entry name" value="EamA_dom"/>
</dbReference>
<feature type="transmembrane region" description="Helical" evidence="6">
    <location>
        <begin position="242"/>
        <end position="261"/>
    </location>
</feature>
<accession>A0A5C1A432</accession>
<dbReference type="Pfam" id="PF00892">
    <property type="entry name" value="EamA"/>
    <property type="match status" value="2"/>
</dbReference>
<dbReference type="EMBL" id="CP043420">
    <property type="protein sequence ID" value="QEL12918.1"/>
    <property type="molecule type" value="Genomic_DNA"/>
</dbReference>
<evidence type="ECO:0000259" key="7">
    <source>
        <dbReference type="Pfam" id="PF00892"/>
    </source>
</evidence>
<feature type="transmembrane region" description="Helical" evidence="6">
    <location>
        <begin position="31"/>
        <end position="51"/>
    </location>
</feature>
<dbReference type="Proteomes" id="UP000322553">
    <property type="component" value="Chromosome"/>
</dbReference>
<evidence type="ECO:0000256" key="4">
    <source>
        <dbReference type="ARBA" id="ARBA00022989"/>
    </source>
</evidence>
<keyword evidence="3 6" id="KW-0812">Transmembrane</keyword>
<evidence type="ECO:0000313" key="9">
    <source>
        <dbReference type="Proteomes" id="UP000322553"/>
    </source>
</evidence>